<keyword evidence="1" id="KW-0812">Transmembrane</keyword>
<gene>
    <name evidence="3" type="ORF">KL86DPRO_10346</name>
</gene>
<reference evidence="3" key="1">
    <citation type="submission" date="2016-04" db="EMBL/GenBank/DDBJ databases">
        <authorList>
            <person name="Evans L.H."/>
            <person name="Alamgir A."/>
            <person name="Owens N."/>
            <person name="Weber N.D."/>
            <person name="Virtaneva K."/>
            <person name="Barbian K."/>
            <person name="Babar A."/>
            <person name="Rosenke K."/>
        </authorList>
    </citation>
    <scope>NUCLEOTIDE SEQUENCE</scope>
    <source>
        <strain evidence="3">86</strain>
    </source>
</reference>
<evidence type="ECO:0000313" key="3">
    <source>
        <dbReference type="EMBL" id="SBV92346.1"/>
    </source>
</evidence>
<feature type="transmembrane region" description="Helical" evidence="1">
    <location>
        <begin position="110"/>
        <end position="134"/>
    </location>
</feature>
<dbReference type="EMBL" id="FLUQ01000001">
    <property type="protein sequence ID" value="SBV92346.1"/>
    <property type="molecule type" value="Genomic_DNA"/>
</dbReference>
<evidence type="ECO:0000259" key="2">
    <source>
        <dbReference type="Pfam" id="PF07331"/>
    </source>
</evidence>
<name>A0A212IYQ7_9DELT</name>
<evidence type="ECO:0000256" key="1">
    <source>
        <dbReference type="SAM" id="Phobius"/>
    </source>
</evidence>
<protein>
    <recommendedName>
        <fullName evidence="2">DUF1468 domain-containing protein</fullName>
    </recommendedName>
</protein>
<dbReference type="InterPro" id="IPR009936">
    <property type="entry name" value="DUF1468"/>
</dbReference>
<feature type="transmembrane region" description="Helical" evidence="1">
    <location>
        <begin position="77"/>
        <end position="104"/>
    </location>
</feature>
<dbReference type="Pfam" id="PF07331">
    <property type="entry name" value="TctB"/>
    <property type="match status" value="1"/>
</dbReference>
<organism evidence="3">
    <name type="scientific">uncultured delta proteobacterium</name>
    <dbReference type="NCBI Taxonomy" id="34034"/>
    <lineage>
        <taxon>Bacteria</taxon>
        <taxon>Deltaproteobacteria</taxon>
        <taxon>environmental samples</taxon>
    </lineage>
</organism>
<feature type="transmembrane region" description="Helical" evidence="1">
    <location>
        <begin position="35"/>
        <end position="56"/>
    </location>
</feature>
<proteinExistence type="predicted"/>
<keyword evidence="1" id="KW-1133">Transmembrane helix</keyword>
<feature type="domain" description="DUF1468" evidence="2">
    <location>
        <begin position="17"/>
        <end position="143"/>
    </location>
</feature>
<dbReference type="AlphaFoldDB" id="A0A212IYQ7"/>
<sequence>MPYFAKEILFTLGTSGLALLFLVYSQELTDSAAMLPRILCGLIFLLSALMAFNAVRAEKRGEHAIQEARPPVNLKRIWIFIGLLIGYVALVQPLGYFVITPVFIVAACWFLRATTLVTCVGIAIGFPVLVYLVFVRLLHLPVPMGGFEFFAEVARHGLG</sequence>
<keyword evidence="1" id="KW-0472">Membrane</keyword>
<accession>A0A212IYQ7</accession>